<dbReference type="PANTHER" id="PTHR43031:SF1">
    <property type="entry name" value="PYRIDINE NUCLEOTIDE-DISULPHIDE OXIDOREDUCTASE"/>
    <property type="match status" value="1"/>
</dbReference>
<dbReference type="EMBL" id="BSDC01000003">
    <property type="protein sequence ID" value="GLH68037.1"/>
    <property type="molecule type" value="Genomic_DNA"/>
</dbReference>
<gene>
    <name evidence="2" type="ORF">GETHED_24010</name>
</gene>
<dbReference type="Pfam" id="PF00581">
    <property type="entry name" value="Rhodanese"/>
    <property type="match status" value="1"/>
</dbReference>
<reference evidence="2" key="1">
    <citation type="journal article" date="2023" name="Antonie Van Leeuwenhoek">
        <title>Mesoterricola silvestris gen. nov., sp. nov., Mesoterricola sediminis sp. nov., Geothrix oryzae sp. nov., Geothrix edaphica sp. nov., Geothrix rubra sp. nov., and Geothrix limicola sp. nov., six novel members of Acidobacteriota isolated from soils.</title>
        <authorList>
            <person name="Itoh H."/>
            <person name="Sugisawa Y."/>
            <person name="Mise K."/>
            <person name="Xu Z."/>
            <person name="Kuniyasu M."/>
            <person name="Ushijima N."/>
            <person name="Kawano K."/>
            <person name="Kobayashi E."/>
            <person name="Shiratori Y."/>
            <person name="Masuda Y."/>
            <person name="Senoo K."/>
        </authorList>
    </citation>
    <scope>NUCLEOTIDE SEQUENCE</scope>
    <source>
        <strain evidence="2">Red802</strain>
    </source>
</reference>
<dbReference type="RefSeq" id="WP_285609670.1">
    <property type="nucleotide sequence ID" value="NZ_BSDC01000003.1"/>
</dbReference>
<feature type="domain" description="Rhodanese" evidence="1">
    <location>
        <begin position="33"/>
        <end position="113"/>
    </location>
</feature>
<sequence>MAEYWIYLIPVAAIGYLLWSRRSASATDVKALIARGAQIVDVRTRAEFRSAAHPKAINIPADQLEQRARELDPARPVLVCCETGSRSGFAVAFLKRQGFKEVHNLGSWRRIHSFFE</sequence>
<dbReference type="Gene3D" id="3.40.250.10">
    <property type="entry name" value="Rhodanese-like domain"/>
    <property type="match status" value="1"/>
</dbReference>
<organism evidence="2 3">
    <name type="scientific">Geothrix edaphica</name>
    <dbReference type="NCBI Taxonomy" id="2927976"/>
    <lineage>
        <taxon>Bacteria</taxon>
        <taxon>Pseudomonadati</taxon>
        <taxon>Acidobacteriota</taxon>
        <taxon>Holophagae</taxon>
        <taxon>Holophagales</taxon>
        <taxon>Holophagaceae</taxon>
        <taxon>Geothrix</taxon>
    </lineage>
</organism>
<dbReference type="Proteomes" id="UP001165044">
    <property type="component" value="Unassembled WGS sequence"/>
</dbReference>
<dbReference type="SUPFAM" id="SSF52821">
    <property type="entry name" value="Rhodanese/Cell cycle control phosphatase"/>
    <property type="match status" value="1"/>
</dbReference>
<name>A0ABQ5Q084_9BACT</name>
<protein>
    <recommendedName>
        <fullName evidence="1">Rhodanese domain-containing protein</fullName>
    </recommendedName>
</protein>
<dbReference type="InterPro" id="IPR001763">
    <property type="entry name" value="Rhodanese-like_dom"/>
</dbReference>
<evidence type="ECO:0000259" key="1">
    <source>
        <dbReference type="PROSITE" id="PS50206"/>
    </source>
</evidence>
<dbReference type="InterPro" id="IPR050229">
    <property type="entry name" value="GlpE_sulfurtransferase"/>
</dbReference>
<evidence type="ECO:0000313" key="3">
    <source>
        <dbReference type="Proteomes" id="UP001165044"/>
    </source>
</evidence>
<dbReference type="PROSITE" id="PS50206">
    <property type="entry name" value="RHODANESE_3"/>
    <property type="match status" value="1"/>
</dbReference>
<dbReference type="SMART" id="SM00450">
    <property type="entry name" value="RHOD"/>
    <property type="match status" value="1"/>
</dbReference>
<evidence type="ECO:0000313" key="2">
    <source>
        <dbReference type="EMBL" id="GLH68037.1"/>
    </source>
</evidence>
<dbReference type="InterPro" id="IPR036873">
    <property type="entry name" value="Rhodanese-like_dom_sf"/>
</dbReference>
<comment type="caution">
    <text evidence="2">The sequence shown here is derived from an EMBL/GenBank/DDBJ whole genome shotgun (WGS) entry which is preliminary data.</text>
</comment>
<dbReference type="PANTHER" id="PTHR43031">
    <property type="entry name" value="FAD-DEPENDENT OXIDOREDUCTASE"/>
    <property type="match status" value="1"/>
</dbReference>
<accession>A0ABQ5Q084</accession>
<proteinExistence type="predicted"/>
<dbReference type="CDD" id="cd00158">
    <property type="entry name" value="RHOD"/>
    <property type="match status" value="1"/>
</dbReference>
<keyword evidence="3" id="KW-1185">Reference proteome</keyword>